<protein>
    <submittedName>
        <fullName evidence="1">Uncharacterized protein</fullName>
    </submittedName>
</protein>
<accession>A0ABV1KF96</accession>
<gene>
    <name evidence="1" type="ORF">WIS52_18930</name>
</gene>
<dbReference type="RefSeq" id="WP_349299606.1">
    <property type="nucleotide sequence ID" value="NZ_JBEDNQ010000007.1"/>
</dbReference>
<reference evidence="1 2" key="1">
    <citation type="submission" date="2024-03" db="EMBL/GenBank/DDBJ databases">
        <title>Draft genome sequence of Pseudonocardia nematodicida JCM 31783.</title>
        <authorList>
            <person name="Butdee W."/>
            <person name="Duangmal K."/>
        </authorList>
    </citation>
    <scope>NUCLEOTIDE SEQUENCE [LARGE SCALE GENOMIC DNA]</scope>
    <source>
        <strain evidence="1 2">JCM 31783</strain>
    </source>
</reference>
<sequence>MLRVPGGPDDTVRDRIRPRGEGVGRTGILVVVSQALYEITVNALLDRDRALTPAGWDAAVARVGPPRVPQLLAELDDAGLIGPELLASAVPAAWGLADRPLDRLPAGRWRELYGDAGADLPPGLPR</sequence>
<evidence type="ECO:0000313" key="1">
    <source>
        <dbReference type="EMBL" id="MEQ3552553.1"/>
    </source>
</evidence>
<name>A0ABV1KF96_9PSEU</name>
<keyword evidence="2" id="KW-1185">Reference proteome</keyword>
<proteinExistence type="predicted"/>
<organism evidence="1 2">
    <name type="scientific">Pseudonocardia nematodicida</name>
    <dbReference type="NCBI Taxonomy" id="1206997"/>
    <lineage>
        <taxon>Bacteria</taxon>
        <taxon>Bacillati</taxon>
        <taxon>Actinomycetota</taxon>
        <taxon>Actinomycetes</taxon>
        <taxon>Pseudonocardiales</taxon>
        <taxon>Pseudonocardiaceae</taxon>
        <taxon>Pseudonocardia</taxon>
    </lineage>
</organism>
<evidence type="ECO:0000313" key="2">
    <source>
        <dbReference type="Proteomes" id="UP001494902"/>
    </source>
</evidence>
<dbReference type="EMBL" id="JBEDNQ010000007">
    <property type="protein sequence ID" value="MEQ3552553.1"/>
    <property type="molecule type" value="Genomic_DNA"/>
</dbReference>
<dbReference type="Proteomes" id="UP001494902">
    <property type="component" value="Unassembled WGS sequence"/>
</dbReference>
<comment type="caution">
    <text evidence="1">The sequence shown here is derived from an EMBL/GenBank/DDBJ whole genome shotgun (WGS) entry which is preliminary data.</text>
</comment>